<proteinExistence type="inferred from homology"/>
<dbReference type="InterPro" id="IPR008256">
    <property type="entry name" value="Peptidase_S1B"/>
</dbReference>
<dbReference type="Proteomes" id="UP000799302">
    <property type="component" value="Unassembled WGS sequence"/>
</dbReference>
<keyword evidence="3 7" id="KW-0645">Protease</keyword>
<accession>A0A6A6TY09</accession>
<dbReference type="InterPro" id="IPR009003">
    <property type="entry name" value="Peptidase_S1_PA"/>
</dbReference>
<dbReference type="EC" id="3.4.21.-" evidence="7"/>
<dbReference type="Gene3D" id="2.40.10.10">
    <property type="entry name" value="Trypsin-like serine proteases"/>
    <property type="match status" value="2"/>
</dbReference>
<keyword evidence="5 7" id="KW-0378">Hydrolase</keyword>
<dbReference type="PANTHER" id="PTHR15462">
    <property type="entry name" value="SERINE PROTEASE"/>
    <property type="match status" value="1"/>
</dbReference>
<evidence type="ECO:0000256" key="2">
    <source>
        <dbReference type="ARBA" id="ARBA00008764"/>
    </source>
</evidence>
<comment type="similarity">
    <text evidence="1">Belongs to the peptidase S1 family.</text>
</comment>
<keyword evidence="4" id="KW-0732">Signal</keyword>
<evidence type="ECO:0000256" key="5">
    <source>
        <dbReference type="ARBA" id="ARBA00022801"/>
    </source>
</evidence>
<dbReference type="PROSITE" id="PS00134">
    <property type="entry name" value="TRYPSIN_HIS"/>
    <property type="match status" value="1"/>
</dbReference>
<dbReference type="InterPro" id="IPR018114">
    <property type="entry name" value="TRYPSIN_HIS"/>
</dbReference>
<reference evidence="8" key="1">
    <citation type="journal article" date="2020" name="Stud. Mycol.">
        <title>101 Dothideomycetes genomes: a test case for predicting lifestyles and emergence of pathogens.</title>
        <authorList>
            <person name="Haridas S."/>
            <person name="Albert R."/>
            <person name="Binder M."/>
            <person name="Bloem J."/>
            <person name="Labutti K."/>
            <person name="Salamov A."/>
            <person name="Andreopoulos B."/>
            <person name="Baker S."/>
            <person name="Barry K."/>
            <person name="Bills G."/>
            <person name="Bluhm B."/>
            <person name="Cannon C."/>
            <person name="Castanera R."/>
            <person name="Culley D."/>
            <person name="Daum C."/>
            <person name="Ezra D."/>
            <person name="Gonzalez J."/>
            <person name="Henrissat B."/>
            <person name="Kuo A."/>
            <person name="Liang C."/>
            <person name="Lipzen A."/>
            <person name="Lutzoni F."/>
            <person name="Magnuson J."/>
            <person name="Mondo S."/>
            <person name="Nolan M."/>
            <person name="Ohm R."/>
            <person name="Pangilinan J."/>
            <person name="Park H.-J."/>
            <person name="Ramirez L."/>
            <person name="Alfaro M."/>
            <person name="Sun H."/>
            <person name="Tritt A."/>
            <person name="Yoshinaga Y."/>
            <person name="Zwiers L.-H."/>
            <person name="Turgeon B."/>
            <person name="Goodwin S."/>
            <person name="Spatafora J."/>
            <person name="Crous P."/>
            <person name="Grigoriev I."/>
        </authorList>
    </citation>
    <scope>NUCLEOTIDE SEQUENCE</scope>
    <source>
        <strain evidence="8">CBS 115976</strain>
    </source>
</reference>
<dbReference type="InterPro" id="IPR043504">
    <property type="entry name" value="Peptidase_S1_PA_chymotrypsin"/>
</dbReference>
<evidence type="ECO:0000256" key="6">
    <source>
        <dbReference type="ARBA" id="ARBA00022825"/>
    </source>
</evidence>
<organism evidence="8 9">
    <name type="scientific">Microthyrium microscopicum</name>
    <dbReference type="NCBI Taxonomy" id="703497"/>
    <lineage>
        <taxon>Eukaryota</taxon>
        <taxon>Fungi</taxon>
        <taxon>Dikarya</taxon>
        <taxon>Ascomycota</taxon>
        <taxon>Pezizomycotina</taxon>
        <taxon>Dothideomycetes</taxon>
        <taxon>Dothideomycetes incertae sedis</taxon>
        <taxon>Microthyriales</taxon>
        <taxon>Microthyriaceae</taxon>
        <taxon>Microthyrium</taxon>
    </lineage>
</organism>
<dbReference type="InterPro" id="IPR050966">
    <property type="entry name" value="Glutamyl_endopeptidase"/>
</dbReference>
<comment type="similarity">
    <text evidence="2 7">Belongs to the peptidase S1B family.</text>
</comment>
<dbReference type="Pfam" id="PF13365">
    <property type="entry name" value="Trypsin_2"/>
    <property type="match status" value="1"/>
</dbReference>
<dbReference type="GO" id="GO:0006508">
    <property type="term" value="P:proteolysis"/>
    <property type="evidence" value="ECO:0007669"/>
    <property type="project" value="UniProtKB-KW"/>
</dbReference>
<dbReference type="PANTHER" id="PTHR15462:SF8">
    <property type="entry name" value="SERINE PROTEASE"/>
    <property type="match status" value="1"/>
</dbReference>
<evidence type="ECO:0000256" key="1">
    <source>
        <dbReference type="ARBA" id="ARBA00007664"/>
    </source>
</evidence>
<evidence type="ECO:0000256" key="7">
    <source>
        <dbReference type="RuleBase" id="RU004296"/>
    </source>
</evidence>
<dbReference type="PRINTS" id="PR00839">
    <property type="entry name" value="V8PROTEASE"/>
</dbReference>
<protein>
    <recommendedName>
        <fullName evidence="7">Serine protease</fullName>
        <ecNumber evidence="7">3.4.21.-</ecNumber>
    </recommendedName>
</protein>
<dbReference type="SUPFAM" id="SSF50494">
    <property type="entry name" value="Trypsin-like serine proteases"/>
    <property type="match status" value="1"/>
</dbReference>
<dbReference type="EMBL" id="MU004243">
    <property type="protein sequence ID" value="KAF2664326.1"/>
    <property type="molecule type" value="Genomic_DNA"/>
</dbReference>
<evidence type="ECO:0000313" key="9">
    <source>
        <dbReference type="Proteomes" id="UP000799302"/>
    </source>
</evidence>
<evidence type="ECO:0000256" key="3">
    <source>
        <dbReference type="ARBA" id="ARBA00022670"/>
    </source>
</evidence>
<evidence type="ECO:0000313" key="8">
    <source>
        <dbReference type="EMBL" id="KAF2664326.1"/>
    </source>
</evidence>
<dbReference type="OrthoDB" id="3693942at2759"/>
<dbReference type="GO" id="GO:0004252">
    <property type="term" value="F:serine-type endopeptidase activity"/>
    <property type="evidence" value="ECO:0007669"/>
    <property type="project" value="InterPro"/>
</dbReference>
<keyword evidence="6 7" id="KW-0720">Serine protease</keyword>
<keyword evidence="9" id="KW-1185">Reference proteome</keyword>
<name>A0A6A6TY09_9PEZI</name>
<gene>
    <name evidence="8" type="ORF">BT63DRAFT_444071</name>
</gene>
<dbReference type="AlphaFoldDB" id="A0A6A6TY09"/>
<sequence>MQYLPNVVVSFIAWSLGYTGSWLRARRRAKIREAREPIQDIANEAFAELRHESGPLTDDSAAQLAKNMDLPNFLGERDYTQVKTQVLLIEKKIAQFVNGIRIADDMSQRPYYQLCKQVLEQLKMLFDANHPINGKAVIDDNTALSRAIQKAIIIETGDLEVARTLSELEYGNWNPFSDLNGIMSWEPGSCDVEELISSTKAAIESLQYACEVVQQRKRKVPDFQKSTIFMSWPFRSTPRKSKVLTVTESADLKQVPVLNSALENTLNEALFGKRPRVEVADTDFAPGGQYRGRDICPHFQSRTPDELQGVCKLFIKFQNQKPGTISIGSGWCIGKDTVVTAAHCLYDSVYGRYAQSITAHIGYSGKADYAITKPEAIHGISAVIHEEYHATGQTRYDMAFVRLEKPFKDVIQIIGEFAPLKESNVTLRIVGYPGDSPSGHKNLEGEVMFSSEGLVQTMHLQKEKYELRYDLDTVGGNSGSPVLKITPGQSSFRAIGTHCAFSTLNKGSALGHEGHLPDRYEQALKAALGKPTTNATVTQQKGSIPGLQKITITDSP</sequence>
<evidence type="ECO:0000256" key="4">
    <source>
        <dbReference type="ARBA" id="ARBA00022729"/>
    </source>
</evidence>